<keyword evidence="6" id="KW-0175">Coiled coil</keyword>
<evidence type="ECO:0000256" key="5">
    <source>
        <dbReference type="ARBA" id="ARBA00022840"/>
    </source>
</evidence>
<evidence type="ECO:0000259" key="10">
    <source>
        <dbReference type="Pfam" id="PF13087"/>
    </source>
</evidence>
<dbReference type="Pfam" id="PF23576">
    <property type="entry name" value="SEN1_barrel"/>
    <property type="match status" value="1"/>
</dbReference>
<dbReference type="InterPro" id="IPR027417">
    <property type="entry name" value="P-loop_NTPase"/>
</dbReference>
<dbReference type="InterPro" id="IPR041679">
    <property type="entry name" value="DNA2/NAM7-like_C"/>
</dbReference>
<evidence type="ECO:0000256" key="3">
    <source>
        <dbReference type="ARBA" id="ARBA00022801"/>
    </source>
</evidence>
<dbReference type="InterPro" id="IPR024481">
    <property type="entry name" value="Helicase_Sen1_N"/>
</dbReference>
<dbReference type="GO" id="GO:0016604">
    <property type="term" value="C:nuclear body"/>
    <property type="evidence" value="ECO:0007669"/>
    <property type="project" value="TreeGrafter"/>
</dbReference>
<feature type="region of interest" description="Disordered" evidence="7">
    <location>
        <begin position="970"/>
        <end position="1023"/>
    </location>
</feature>
<feature type="region of interest" description="Disordered" evidence="7">
    <location>
        <begin position="1813"/>
        <end position="1925"/>
    </location>
</feature>
<gene>
    <name evidence="12" type="ORF">OBBRIDRAFT_886653</name>
</gene>
<name>A0A8E2AZ84_9APHY</name>
<dbReference type="PANTHER" id="PTHR10887:SF495">
    <property type="entry name" value="HELICASE SENATAXIN ISOFORM X1-RELATED"/>
    <property type="match status" value="1"/>
</dbReference>
<dbReference type="InterPro" id="IPR016024">
    <property type="entry name" value="ARM-type_fold"/>
</dbReference>
<evidence type="ECO:0000256" key="6">
    <source>
        <dbReference type="SAM" id="Coils"/>
    </source>
</evidence>
<dbReference type="OrthoDB" id="6513042at2759"/>
<dbReference type="FunFam" id="3.40.50.300:FF:000326">
    <property type="entry name" value="P-loop containing nucleoside triphosphate hydrolase"/>
    <property type="match status" value="1"/>
</dbReference>
<evidence type="ECO:0000259" key="9">
    <source>
        <dbReference type="Pfam" id="PF13086"/>
    </source>
</evidence>
<feature type="domain" description="DNA2/NAM7 helicase helicase" evidence="9">
    <location>
        <begin position="1285"/>
        <end position="1572"/>
    </location>
</feature>
<feature type="domain" description="Helicase Sen1 N-terminal" evidence="8">
    <location>
        <begin position="89"/>
        <end position="830"/>
    </location>
</feature>
<keyword evidence="13" id="KW-1185">Reference proteome</keyword>
<feature type="domain" description="Helicase SEN1 beta-barrel" evidence="11">
    <location>
        <begin position="1144"/>
        <end position="1235"/>
    </location>
</feature>
<dbReference type="Pfam" id="PF13087">
    <property type="entry name" value="AAA_12"/>
    <property type="match status" value="1"/>
</dbReference>
<dbReference type="GO" id="GO:0006369">
    <property type="term" value="P:termination of RNA polymerase II transcription"/>
    <property type="evidence" value="ECO:0007669"/>
    <property type="project" value="TreeGrafter"/>
</dbReference>
<keyword evidence="5" id="KW-0067">ATP-binding</keyword>
<dbReference type="SUPFAM" id="SSF52540">
    <property type="entry name" value="P-loop containing nucleoside triphosphate hydrolases"/>
    <property type="match status" value="1"/>
</dbReference>
<dbReference type="SUPFAM" id="SSF48371">
    <property type="entry name" value="ARM repeat"/>
    <property type="match status" value="1"/>
</dbReference>
<dbReference type="Gene3D" id="3.40.50.300">
    <property type="entry name" value="P-loop containing nucleotide triphosphate hydrolases"/>
    <property type="match status" value="2"/>
</dbReference>
<evidence type="ECO:0000256" key="4">
    <source>
        <dbReference type="ARBA" id="ARBA00022806"/>
    </source>
</evidence>
<reference evidence="12 13" key="1">
    <citation type="submission" date="2016-07" db="EMBL/GenBank/DDBJ databases">
        <title>Draft genome of the white-rot fungus Obba rivulosa 3A-2.</title>
        <authorList>
            <consortium name="DOE Joint Genome Institute"/>
            <person name="Miettinen O."/>
            <person name="Riley R."/>
            <person name="Acob R."/>
            <person name="Barry K."/>
            <person name="Cullen D."/>
            <person name="De Vries R."/>
            <person name="Hainaut M."/>
            <person name="Hatakka A."/>
            <person name="Henrissat B."/>
            <person name="Hilden K."/>
            <person name="Kuo R."/>
            <person name="Labutti K."/>
            <person name="Lipzen A."/>
            <person name="Makela M.R."/>
            <person name="Sandor L."/>
            <person name="Spatafora J.W."/>
            <person name="Grigoriev I.V."/>
            <person name="Hibbett D.S."/>
        </authorList>
    </citation>
    <scope>NUCLEOTIDE SEQUENCE [LARGE SCALE GENOMIC DNA]</scope>
    <source>
        <strain evidence="12 13">3A-2</strain>
    </source>
</reference>
<proteinExistence type="inferred from homology"/>
<evidence type="ECO:0000313" key="12">
    <source>
        <dbReference type="EMBL" id="OCH91849.1"/>
    </source>
</evidence>
<dbReference type="GO" id="GO:0016787">
    <property type="term" value="F:hydrolase activity"/>
    <property type="evidence" value="ECO:0007669"/>
    <property type="project" value="UniProtKB-KW"/>
</dbReference>
<dbReference type="GO" id="GO:0005694">
    <property type="term" value="C:chromosome"/>
    <property type="evidence" value="ECO:0007669"/>
    <property type="project" value="UniProtKB-ARBA"/>
</dbReference>
<evidence type="ECO:0000313" key="13">
    <source>
        <dbReference type="Proteomes" id="UP000250043"/>
    </source>
</evidence>
<dbReference type="CDD" id="cd18042">
    <property type="entry name" value="DEXXQc_SETX"/>
    <property type="match status" value="1"/>
</dbReference>
<dbReference type="CDD" id="cd18808">
    <property type="entry name" value="SF1_C_Upf1"/>
    <property type="match status" value="1"/>
</dbReference>
<keyword evidence="2" id="KW-0547">Nucleotide-binding</keyword>
<dbReference type="InterPro" id="IPR041677">
    <property type="entry name" value="DNA2/NAM7_AAA_11"/>
</dbReference>
<accession>A0A8E2AZ84</accession>
<dbReference type="InterPro" id="IPR045055">
    <property type="entry name" value="DNA2/NAM7-like"/>
</dbReference>
<organism evidence="12 13">
    <name type="scientific">Obba rivulosa</name>
    <dbReference type="NCBI Taxonomy" id="1052685"/>
    <lineage>
        <taxon>Eukaryota</taxon>
        <taxon>Fungi</taxon>
        <taxon>Dikarya</taxon>
        <taxon>Basidiomycota</taxon>
        <taxon>Agaricomycotina</taxon>
        <taxon>Agaricomycetes</taxon>
        <taxon>Polyporales</taxon>
        <taxon>Gelatoporiaceae</taxon>
        <taxon>Obba</taxon>
    </lineage>
</organism>
<feature type="compositionally biased region" description="Basic residues" evidence="7">
    <location>
        <begin position="1900"/>
        <end position="1910"/>
    </location>
</feature>
<evidence type="ECO:0000256" key="1">
    <source>
        <dbReference type="ARBA" id="ARBA00007913"/>
    </source>
</evidence>
<protein>
    <submittedName>
        <fullName evidence="12">Uncharacterized protein</fullName>
    </submittedName>
</protein>
<dbReference type="PANTHER" id="PTHR10887">
    <property type="entry name" value="DNA2/NAM7 HELICASE FAMILY"/>
    <property type="match status" value="1"/>
</dbReference>
<evidence type="ECO:0000256" key="2">
    <source>
        <dbReference type="ARBA" id="ARBA00022741"/>
    </source>
</evidence>
<comment type="similarity">
    <text evidence="1">Belongs to the DNA2/NAM7 helicase family.</text>
</comment>
<sequence length="1925" mass="214836">MTSLSVKHDEVKAALAKLRDTPSNNPPEEILGLICDYLTGPQPRVRPTLSPESKPLDHWFCSRADETVREAATFLIRLHAYNSNRVSTWKQQFRRILTGCCECVRELQLVKSTSRHTYFGCFNDTVIRDFYKSFDGWEIDVVLEELSKRQMNGDEAQVPKGDLGKAPPAVFYHILANLRILQDSRILRIVNRHIPHAPIKDWPMDVPPPGLLLLLVAEKPEVRAWAQSQISLYSTAPISQDRFSSMHASVLKAVSERVTPNSVSNTSDDSPILFPMAEDTVTLWMGYSSILRYTPVTIFNSAKPLHLDICAIITGHLHDTGNHFIYVLKCFLLVLSRIGPELWAGEGPEYPHIVFSAIKDNPRYLEALQALPDSRKDNWLLMWTETFLKTVADKPAFNDILSGIIQFLCEGLQHERFQGLRPAVMMVASKILYVLSSPPDTGQDVNPTREAAISEVVNIHASTLVSVAFSKAYADEKWVDARVSTRRLIKQVLLGDVKDVMTTISRICTSHTAISGPKIHEQMWRRFYDSIQPGDTDGIAMIVGSLAQVSHIDDLKEVAFSGILSKSEDVGGMRSALKATNRALAVFRSGFADAASRYLDLSLPSDVVNLLGRPDVVKYLILLMFSPVESIQETGQALVGAAFDVEVRVDCFRTILEKYPDSVMSGLFKFLETYTEYARIVPEACSLSQALARCLTDVIDVLCSTPDGLLLNRDFLKSGTGSPLPSLLPKWWSLMTKALSVIFRWTPRWAIHFDNEEMVTWMRDALIFGRDMLAKWRVVEAGILAHAQQLSTGRKLSRAGRKMIDDLQQVLLELARWLRLTDEELLHQSFALLESLLGCFQDTGVRPSEEALQKLQKHIDDARKKDPKKPQTKLDTARLARLQDAISSFDEEDEVQIISHKLPEKQEVAPAVKPSTTKKDPRLGMPVKASAIALKSKIVPVAKPLTKKSAISSYFTADDQKKLELDAESSMPKFTRSARPAQPPATILVGDKRVPAAASETASTKTQSDAAPSSSDDDSEDEGLSGLAALSKLQRTPKVKKPAERRQVKMLEVPTSAPNPALERMRKREEARRMQLRMKPDISDLHRTILSWDYSHEGPHPPGPRLPLSPVPNTFIDAAHFRRVFEPLLLLECWSQLSESKEEPRDSYECRIASRQYIDNWLDMEISISQSVKKDWFLTDTDILLLRHPGTKKHSLGKAQSFRATPMGIQATVRCLQQSTDPGLQVGTVWQLSKVLSLTTLHREYAALMALPHYDFFESIIRAQVSKPTGLDPKEVRRTMETYTVNEPQARAILNAFSVQGFTLVQGPPGTGKTSTICGLVHAFLSRRPRPATTITAGRTAGPADKEPTKKVLLCAPSNAAIDEIVSRLKEGISGAGRRSTCPQVVRVGNLNSMNVSVRDVSLESLIEQKLNAYPELNKSSKESGGEIARLRAELESVKSLRQEKLTEISNVHDNSARTLALEEEIKKLNKQRVILSHQIDKAKDKQKSDSRTLDATRRRFRSEVLREADIICSTLSGSAYDYLEELDFDLIIIDEAAQSIELSSLIPLKYRCSRCVMVGDPQQLPPTVKSQEACKFGYDRSLFVRLHRQNSSAAHLLSIQYRMHPDISRLPSQLFYDKRLQDGPDMAVKTRRPWHSHPKFGTYKFFNVSAGREEAGPSGGHSLINRVEAQVAVALFNRLRQEFKAFDFDFKVGIISMYRGQIVELRRLFEQRFGAEISGTVDFNTVDGFQGQEKDVIILSCVRAGPGVQSVGFLRDVRRMNVALTRAKSSLFVLGHASTLERSDEVWRSIVLDARTRSCLSDVDTVYFTASTTTTKPASSVTKKKPEVQPQPAIPLGLTTPQAYKNSVSSKPLKETISSAGATPPAPKEATIPQKRSAPDEDTGASSSLPQSEAPATKPKTKPPLKRPKQGPTLFIPKNKQRNS</sequence>
<feature type="compositionally biased region" description="Low complexity" evidence="7">
    <location>
        <begin position="1813"/>
        <end position="1822"/>
    </location>
</feature>
<dbReference type="GO" id="GO:0005524">
    <property type="term" value="F:ATP binding"/>
    <property type="evidence" value="ECO:0007669"/>
    <property type="project" value="UniProtKB-KW"/>
</dbReference>
<keyword evidence="3" id="KW-0378">Hydrolase</keyword>
<evidence type="ECO:0000259" key="8">
    <source>
        <dbReference type="Pfam" id="PF12726"/>
    </source>
</evidence>
<dbReference type="Pfam" id="PF13086">
    <property type="entry name" value="AAA_11"/>
    <property type="match status" value="1"/>
</dbReference>
<evidence type="ECO:0000256" key="7">
    <source>
        <dbReference type="SAM" id="MobiDB-lite"/>
    </source>
</evidence>
<keyword evidence="4" id="KW-0347">Helicase</keyword>
<dbReference type="GO" id="GO:0004386">
    <property type="term" value="F:helicase activity"/>
    <property type="evidence" value="ECO:0007669"/>
    <property type="project" value="UniProtKB-KW"/>
</dbReference>
<feature type="compositionally biased region" description="Polar residues" evidence="7">
    <location>
        <begin position="1840"/>
        <end position="1862"/>
    </location>
</feature>
<dbReference type="InterPro" id="IPR056474">
    <property type="entry name" value="SEN1_barrel"/>
</dbReference>
<dbReference type="Proteomes" id="UP000250043">
    <property type="component" value="Unassembled WGS sequence"/>
</dbReference>
<dbReference type="GO" id="GO:0001147">
    <property type="term" value="F:transcription termination site sequence-specific DNA binding"/>
    <property type="evidence" value="ECO:0007669"/>
    <property type="project" value="TreeGrafter"/>
</dbReference>
<dbReference type="EMBL" id="KV722378">
    <property type="protein sequence ID" value="OCH91849.1"/>
    <property type="molecule type" value="Genomic_DNA"/>
</dbReference>
<dbReference type="InterPro" id="IPR047187">
    <property type="entry name" value="SF1_C_Upf1"/>
</dbReference>
<evidence type="ECO:0000259" key="11">
    <source>
        <dbReference type="Pfam" id="PF23576"/>
    </source>
</evidence>
<dbReference type="Pfam" id="PF12726">
    <property type="entry name" value="SEN1_N"/>
    <property type="match status" value="1"/>
</dbReference>
<feature type="domain" description="DNA2/NAM7 helicase-like C-terminal" evidence="10">
    <location>
        <begin position="1579"/>
        <end position="1778"/>
    </location>
</feature>
<feature type="coiled-coil region" evidence="6">
    <location>
        <begin position="1428"/>
        <end position="1486"/>
    </location>
</feature>